<dbReference type="PROSITE" id="PS50089">
    <property type="entry name" value="ZF_RING_2"/>
    <property type="match status" value="1"/>
</dbReference>
<dbReference type="EnsemblMetazoa" id="CLYHEMT000569.1">
    <property type="protein sequence ID" value="CLYHEMP000569.1"/>
    <property type="gene ID" value="CLYHEMG000569"/>
</dbReference>
<dbReference type="Gene3D" id="3.30.40.10">
    <property type="entry name" value="Zinc/RING finger domain, C3HC4 (zinc finger)"/>
    <property type="match status" value="1"/>
</dbReference>
<evidence type="ECO:0000256" key="8">
    <source>
        <dbReference type="ARBA" id="ARBA00022786"/>
    </source>
</evidence>
<dbReference type="Pfam" id="PF02825">
    <property type="entry name" value="WWE"/>
    <property type="match status" value="1"/>
</dbReference>
<comment type="pathway">
    <text evidence="11">Protein modification; protein ubiquitination.</text>
</comment>
<comment type="subcellular location">
    <subcellularLocation>
        <location evidence="2 11">Cytoplasm</location>
        <location evidence="2 11">Cytosol</location>
    </subcellularLocation>
</comment>
<evidence type="ECO:0000256" key="11">
    <source>
        <dbReference type="RuleBase" id="RU367115"/>
    </source>
</evidence>
<feature type="region of interest" description="Disordered" evidence="12">
    <location>
        <begin position="192"/>
        <end position="266"/>
    </location>
</feature>
<evidence type="ECO:0000313" key="16">
    <source>
        <dbReference type="Proteomes" id="UP000594262"/>
    </source>
</evidence>
<dbReference type="PANTHER" id="PTHR13417">
    <property type="entry name" value="E3 UBIQUITIN-PROTEIN LIGASE RNF146"/>
    <property type="match status" value="1"/>
</dbReference>
<evidence type="ECO:0000256" key="5">
    <source>
        <dbReference type="ARBA" id="ARBA00022687"/>
    </source>
</evidence>
<comment type="function">
    <text evidence="11">E3 ubiquitin-protein ligase that specifically binds poly-ADP-ribosylated proteins and mediates their ubiquitination and subsequent degradation.</text>
</comment>
<dbReference type="InterPro" id="IPR018957">
    <property type="entry name" value="Znf_C3HC4_RING-type"/>
</dbReference>
<dbReference type="GO" id="GO:0072572">
    <property type="term" value="F:poly-ADP-D-ribose binding"/>
    <property type="evidence" value="ECO:0007669"/>
    <property type="project" value="UniProtKB-UniRule"/>
</dbReference>
<evidence type="ECO:0000259" key="14">
    <source>
        <dbReference type="PROSITE" id="PS50918"/>
    </source>
</evidence>
<dbReference type="AlphaFoldDB" id="A0A7M5UYK8"/>
<evidence type="ECO:0000256" key="12">
    <source>
        <dbReference type="SAM" id="MobiDB-lite"/>
    </source>
</evidence>
<keyword evidence="4 11" id="KW-0808">Transferase</keyword>
<dbReference type="InterPro" id="IPR001841">
    <property type="entry name" value="Znf_RING"/>
</dbReference>
<evidence type="ECO:0000256" key="9">
    <source>
        <dbReference type="ARBA" id="ARBA00022833"/>
    </source>
</evidence>
<evidence type="ECO:0000313" key="15">
    <source>
        <dbReference type="EnsemblMetazoa" id="CLYHEMP000569.1"/>
    </source>
</evidence>
<keyword evidence="6 11" id="KW-0479">Metal-binding</keyword>
<dbReference type="EC" id="2.3.2.27" evidence="11"/>
<evidence type="ECO:0000256" key="6">
    <source>
        <dbReference type="ARBA" id="ARBA00022723"/>
    </source>
</evidence>
<reference evidence="15" key="1">
    <citation type="submission" date="2021-01" db="UniProtKB">
        <authorList>
            <consortium name="EnsemblMetazoa"/>
        </authorList>
    </citation>
    <scope>IDENTIFICATION</scope>
</reference>
<dbReference type="Gene3D" id="3.30.720.50">
    <property type="match status" value="1"/>
</dbReference>
<dbReference type="GO" id="GO:0005829">
    <property type="term" value="C:cytosol"/>
    <property type="evidence" value="ECO:0007669"/>
    <property type="project" value="UniProtKB-SubCell"/>
</dbReference>
<feature type="compositionally biased region" description="Basic and acidic residues" evidence="12">
    <location>
        <begin position="203"/>
        <end position="220"/>
    </location>
</feature>
<protein>
    <recommendedName>
        <fullName evidence="11">E3 ubiquitin-protein ligase</fullName>
        <ecNumber evidence="11">2.3.2.27</ecNumber>
    </recommendedName>
</protein>
<dbReference type="GO" id="GO:0006511">
    <property type="term" value="P:ubiquitin-dependent protein catabolic process"/>
    <property type="evidence" value="ECO:0007669"/>
    <property type="project" value="UniProtKB-UniRule"/>
</dbReference>
<comment type="domain">
    <text evidence="11">The WWE domain mediates non-covalent poly(ADP-ribose)-binding.</text>
</comment>
<dbReference type="InterPro" id="IPR013083">
    <property type="entry name" value="Znf_RING/FYVE/PHD"/>
</dbReference>
<dbReference type="PROSITE" id="PS00518">
    <property type="entry name" value="ZF_RING_1"/>
    <property type="match status" value="1"/>
</dbReference>
<feature type="domain" description="RING-type" evidence="13">
    <location>
        <begin position="36"/>
        <end position="74"/>
    </location>
</feature>
<name>A0A7M5UYK8_9CNID</name>
<keyword evidence="3 11" id="KW-0963">Cytoplasm</keyword>
<dbReference type="Proteomes" id="UP000594262">
    <property type="component" value="Unplaced"/>
</dbReference>
<dbReference type="OrthoDB" id="10065815at2759"/>
<dbReference type="GO" id="GO:0061630">
    <property type="term" value="F:ubiquitin protein ligase activity"/>
    <property type="evidence" value="ECO:0007669"/>
    <property type="project" value="UniProtKB-UniRule"/>
</dbReference>
<evidence type="ECO:0000256" key="1">
    <source>
        <dbReference type="ARBA" id="ARBA00000900"/>
    </source>
</evidence>
<sequence>MAENSKVEKSENLSTDHQLGHDKDMETVWLETHPECPVCLQPCLQPVQTPCLHVFCFLCLKGFVYRSKRCALCRSEVPFEYFQNPVVVKIKNGEASLTSSTSIEITEKYNWFYEGRNGWWEYDERAQVTLEEAFKTEARSCELLISGFSYFVDFGDMVQFRKSHPTRRRRIKRDRIGVDRKGVAGLKVSSCTTSSESQNLDSSKSDTDLTSSEKIKEKSQSDLALDTDDSEQELVSQASGSVDIPKPVSSTTFDENELAEQLDKTL</sequence>
<dbReference type="SMART" id="SM00184">
    <property type="entry name" value="RING"/>
    <property type="match status" value="1"/>
</dbReference>
<organism evidence="15 16">
    <name type="scientific">Clytia hemisphaerica</name>
    <dbReference type="NCBI Taxonomy" id="252671"/>
    <lineage>
        <taxon>Eukaryota</taxon>
        <taxon>Metazoa</taxon>
        <taxon>Cnidaria</taxon>
        <taxon>Hydrozoa</taxon>
        <taxon>Hydroidolina</taxon>
        <taxon>Leptothecata</taxon>
        <taxon>Obeliida</taxon>
        <taxon>Clytiidae</taxon>
        <taxon>Clytia</taxon>
    </lineage>
</organism>
<dbReference type="GO" id="GO:0051865">
    <property type="term" value="P:protein autoubiquitination"/>
    <property type="evidence" value="ECO:0007669"/>
    <property type="project" value="UniProtKB-UniRule"/>
</dbReference>
<feature type="domain" description="WWE" evidence="14">
    <location>
        <begin position="96"/>
        <end position="173"/>
    </location>
</feature>
<dbReference type="GO" id="GO:0016055">
    <property type="term" value="P:Wnt signaling pathway"/>
    <property type="evidence" value="ECO:0007669"/>
    <property type="project" value="UniProtKB-KW"/>
</dbReference>
<dbReference type="GO" id="GO:0008270">
    <property type="term" value="F:zinc ion binding"/>
    <property type="evidence" value="ECO:0007669"/>
    <property type="project" value="UniProtKB-UniRule"/>
</dbReference>
<accession>A0A7M5UYK8</accession>
<keyword evidence="9 11" id="KW-0862">Zinc</keyword>
<comment type="catalytic activity">
    <reaction evidence="1 11">
        <text>S-ubiquitinyl-[E2 ubiquitin-conjugating enzyme]-L-cysteine + [acceptor protein]-L-lysine = [E2 ubiquitin-conjugating enzyme]-L-cysteine + N(6)-ubiquitinyl-[acceptor protein]-L-lysine.</text>
        <dbReference type="EC" id="2.3.2.27"/>
    </reaction>
</comment>
<dbReference type="SMART" id="SM00678">
    <property type="entry name" value="WWE"/>
    <property type="match status" value="1"/>
</dbReference>
<dbReference type="PANTHER" id="PTHR13417:SF2">
    <property type="entry name" value="E3 UBIQUITIN-PROTEIN LIGASE RNF146"/>
    <property type="match status" value="1"/>
</dbReference>
<dbReference type="InterPro" id="IPR044110">
    <property type="entry name" value="RING-HC_RNF146"/>
</dbReference>
<dbReference type="PROSITE" id="PS50918">
    <property type="entry name" value="WWE"/>
    <property type="match status" value="1"/>
</dbReference>
<evidence type="ECO:0000256" key="7">
    <source>
        <dbReference type="ARBA" id="ARBA00022771"/>
    </source>
</evidence>
<dbReference type="InterPro" id="IPR033509">
    <property type="entry name" value="RNF146"/>
</dbReference>
<evidence type="ECO:0000256" key="4">
    <source>
        <dbReference type="ARBA" id="ARBA00022679"/>
    </source>
</evidence>
<evidence type="ECO:0000256" key="3">
    <source>
        <dbReference type="ARBA" id="ARBA00022490"/>
    </source>
</evidence>
<dbReference type="SUPFAM" id="SSF117839">
    <property type="entry name" value="WWE domain"/>
    <property type="match status" value="1"/>
</dbReference>
<dbReference type="GO" id="GO:0005634">
    <property type="term" value="C:nucleus"/>
    <property type="evidence" value="ECO:0007669"/>
    <property type="project" value="TreeGrafter"/>
</dbReference>
<dbReference type="InterPro" id="IPR017907">
    <property type="entry name" value="Znf_RING_CS"/>
</dbReference>
<keyword evidence="5" id="KW-0879">Wnt signaling pathway</keyword>
<dbReference type="Pfam" id="PF00097">
    <property type="entry name" value="zf-C3HC4"/>
    <property type="match status" value="1"/>
</dbReference>
<evidence type="ECO:0000256" key="10">
    <source>
        <dbReference type="PROSITE-ProRule" id="PRU00175"/>
    </source>
</evidence>
<proteinExistence type="predicted"/>
<dbReference type="InterPro" id="IPR004170">
    <property type="entry name" value="WWE_dom"/>
</dbReference>
<dbReference type="RefSeq" id="XP_066912919.1">
    <property type="nucleotide sequence ID" value="XM_067056818.1"/>
</dbReference>
<keyword evidence="16" id="KW-1185">Reference proteome</keyword>
<evidence type="ECO:0000256" key="2">
    <source>
        <dbReference type="ARBA" id="ARBA00004514"/>
    </source>
</evidence>
<dbReference type="UniPathway" id="UPA00143"/>
<evidence type="ECO:0000259" key="13">
    <source>
        <dbReference type="PROSITE" id="PS50089"/>
    </source>
</evidence>
<dbReference type="CDD" id="cd16546">
    <property type="entry name" value="RING-HC_RNF146"/>
    <property type="match status" value="1"/>
</dbReference>
<dbReference type="InterPro" id="IPR037197">
    <property type="entry name" value="WWE_dom_sf"/>
</dbReference>
<dbReference type="InterPro" id="IPR018123">
    <property type="entry name" value="WWE-dom_subgr"/>
</dbReference>
<comment type="PTM">
    <text evidence="11">Ubiquitinated; autoubiquitinated.</text>
</comment>
<keyword evidence="7 10" id="KW-0863">Zinc-finger</keyword>
<keyword evidence="8 11" id="KW-0833">Ubl conjugation pathway</keyword>
<dbReference type="SUPFAM" id="SSF57850">
    <property type="entry name" value="RING/U-box"/>
    <property type="match status" value="1"/>
</dbReference>
<dbReference type="GeneID" id="136800196"/>